<dbReference type="GO" id="GO:0004312">
    <property type="term" value="F:fatty acid synthase activity"/>
    <property type="evidence" value="ECO:0007669"/>
    <property type="project" value="TreeGrafter"/>
</dbReference>
<evidence type="ECO:0000313" key="8">
    <source>
        <dbReference type="Proteomes" id="UP001187343"/>
    </source>
</evidence>
<dbReference type="InterPro" id="IPR049039">
    <property type="entry name" value="RMD1-3_a_helical_rpt"/>
</dbReference>
<dbReference type="PANTHER" id="PTHR43775:SF37">
    <property type="entry name" value="SI:DKEY-61P9.11"/>
    <property type="match status" value="1"/>
</dbReference>
<dbReference type="SMART" id="SM00825">
    <property type="entry name" value="PKS_KS"/>
    <property type="match status" value="1"/>
</dbReference>
<dbReference type="GO" id="GO:0004315">
    <property type="term" value="F:3-oxoacyl-[acyl-carrier-protein] synthase activity"/>
    <property type="evidence" value="ECO:0007669"/>
    <property type="project" value="InterPro"/>
</dbReference>
<evidence type="ECO:0000256" key="4">
    <source>
        <dbReference type="ARBA" id="ARBA00038360"/>
    </source>
</evidence>
<evidence type="ECO:0000256" key="3">
    <source>
        <dbReference type="ARBA" id="ARBA00022679"/>
    </source>
</evidence>
<keyword evidence="1" id="KW-0596">Phosphopantetheine</keyword>
<comment type="similarity">
    <text evidence="5">Belongs to the thiolase-like superfamily. Beta-ketoacyl-ACP synthases family.</text>
</comment>
<dbReference type="InterPro" id="IPR014030">
    <property type="entry name" value="Ketoacyl_synth_N"/>
</dbReference>
<gene>
    <name evidence="7" type="ORF">Q8A67_023122</name>
</gene>
<dbReference type="InterPro" id="IPR016039">
    <property type="entry name" value="Thiolase-like"/>
</dbReference>
<sequence>MSLNEFDHKFFGITNAEAIAMDPQHKLLLKCSYRALEDAGIPMEKASGMRTGVFLGLMNRDYQMASVRMNPIHINHMNATGASMSIAANRISYIFNFTGPSMSIDSACSSSLVALHLACQAIKQGDCDMALCAGVTCILEPTLFVALSKAKMISSDGMSKPFSSKANGYGRGEGCGVILLKPLTKALKDYDHIWGIISKTAVNQDGHSVSPITKPSMVQQEELLRKIYSTETDLASVQYIEAHGTGTPIGDPIEAGSISKVIAKARPQKSGPLIVGSVKSNIGHTESAAGVAGLIKGMCKQLLKQEPVFRQEIMKIETLLQSYRSLDLIEILESESEKSTELSDPKIVQPLLFAIQNKKASFLVTVTPLSFLIYERITHFTSVRALDSAQEVLDQADYLYSCGETQKLHQLLLRHKDSDDAEFLWRLARASRDLALLSSISADEKKRLTYEAFDYAKKALEKNEASFAAHKWFAICLSDVGDYEGIKVKIGNSYIIRNHLERAIELNPKDATSIHILGYWCFAFAELPWYQRKVAAVIFGSPPTATYEEALAFFLQAEEVDPNFYSKNLLMLGKTYMMLRDVQRAALWLTKVRDYPAVTEEDKQVHKEALELLKKLNG</sequence>
<evidence type="ECO:0000259" key="6">
    <source>
        <dbReference type="PROSITE" id="PS52004"/>
    </source>
</evidence>
<dbReference type="Pfam" id="PF21033">
    <property type="entry name" value="RMD1-3"/>
    <property type="match status" value="1"/>
</dbReference>
<dbReference type="PANTHER" id="PTHR43775">
    <property type="entry name" value="FATTY ACID SYNTHASE"/>
    <property type="match status" value="1"/>
</dbReference>
<dbReference type="Pfam" id="PF02801">
    <property type="entry name" value="Ketoacyl-synt_C"/>
    <property type="match status" value="1"/>
</dbReference>
<dbReference type="InterPro" id="IPR018201">
    <property type="entry name" value="Ketoacyl_synth_AS"/>
</dbReference>
<protein>
    <recommendedName>
        <fullName evidence="6">Ketosynthase family 3 (KS3) domain-containing protein</fullName>
    </recommendedName>
</protein>
<dbReference type="SUPFAM" id="SSF53901">
    <property type="entry name" value="Thiolase-like"/>
    <property type="match status" value="1"/>
</dbReference>
<dbReference type="Gene3D" id="1.25.40.10">
    <property type="entry name" value="Tetratricopeptide repeat domain"/>
    <property type="match status" value="1"/>
</dbReference>
<evidence type="ECO:0000256" key="5">
    <source>
        <dbReference type="RuleBase" id="RU003694"/>
    </source>
</evidence>
<dbReference type="EMBL" id="JAUYZG010000023">
    <property type="protein sequence ID" value="KAK2870595.1"/>
    <property type="molecule type" value="Genomic_DNA"/>
</dbReference>
<dbReference type="PROSITE" id="PS00606">
    <property type="entry name" value="KS3_1"/>
    <property type="match status" value="1"/>
</dbReference>
<dbReference type="SUPFAM" id="SSF48452">
    <property type="entry name" value="TPR-like"/>
    <property type="match status" value="1"/>
</dbReference>
<comment type="caution">
    <text evidence="7">The sequence shown here is derived from an EMBL/GenBank/DDBJ whole genome shotgun (WGS) entry which is preliminary data.</text>
</comment>
<dbReference type="InterPro" id="IPR011990">
    <property type="entry name" value="TPR-like_helical_dom_sf"/>
</dbReference>
<accession>A0AA88NZE0</accession>
<evidence type="ECO:0000256" key="2">
    <source>
        <dbReference type="ARBA" id="ARBA00022553"/>
    </source>
</evidence>
<dbReference type="Gene3D" id="3.40.47.10">
    <property type="match status" value="1"/>
</dbReference>
<dbReference type="Gene3D" id="3.40.366.10">
    <property type="entry name" value="Malonyl-Coenzyme A Acyl Carrier Protein, domain 2"/>
    <property type="match status" value="1"/>
</dbReference>
<keyword evidence="8" id="KW-1185">Reference proteome</keyword>
<dbReference type="InterPro" id="IPR001227">
    <property type="entry name" value="Ac_transferase_dom_sf"/>
</dbReference>
<dbReference type="PROSITE" id="PS52004">
    <property type="entry name" value="KS3_2"/>
    <property type="match status" value="1"/>
</dbReference>
<dbReference type="CDD" id="cd00833">
    <property type="entry name" value="PKS"/>
    <property type="match status" value="1"/>
</dbReference>
<feature type="domain" description="Ketosynthase family 3 (KS3)" evidence="6">
    <location>
        <begin position="1"/>
        <end position="334"/>
    </location>
</feature>
<dbReference type="InterPro" id="IPR020841">
    <property type="entry name" value="PKS_Beta-ketoAc_synthase_dom"/>
</dbReference>
<keyword evidence="3 5" id="KW-0808">Transferase</keyword>
<dbReference type="Pfam" id="PF00109">
    <property type="entry name" value="ketoacyl-synt"/>
    <property type="match status" value="1"/>
</dbReference>
<reference evidence="7" key="1">
    <citation type="submission" date="2023-08" db="EMBL/GenBank/DDBJ databases">
        <title>Chromosome-level Genome Assembly of mud carp (Cirrhinus molitorella).</title>
        <authorList>
            <person name="Liu H."/>
        </authorList>
    </citation>
    <scope>NUCLEOTIDE SEQUENCE</scope>
    <source>
        <strain evidence="7">Prfri</strain>
        <tissue evidence="7">Muscle</tissue>
    </source>
</reference>
<name>A0AA88NZE0_9TELE</name>
<organism evidence="7 8">
    <name type="scientific">Cirrhinus molitorella</name>
    <name type="common">mud carp</name>
    <dbReference type="NCBI Taxonomy" id="172907"/>
    <lineage>
        <taxon>Eukaryota</taxon>
        <taxon>Metazoa</taxon>
        <taxon>Chordata</taxon>
        <taxon>Craniata</taxon>
        <taxon>Vertebrata</taxon>
        <taxon>Euteleostomi</taxon>
        <taxon>Actinopterygii</taxon>
        <taxon>Neopterygii</taxon>
        <taxon>Teleostei</taxon>
        <taxon>Ostariophysi</taxon>
        <taxon>Cypriniformes</taxon>
        <taxon>Cyprinidae</taxon>
        <taxon>Labeoninae</taxon>
        <taxon>Labeonini</taxon>
        <taxon>Cirrhinus</taxon>
    </lineage>
</organism>
<evidence type="ECO:0000256" key="1">
    <source>
        <dbReference type="ARBA" id="ARBA00022450"/>
    </source>
</evidence>
<keyword evidence="2" id="KW-0597">Phosphoprotein</keyword>
<dbReference type="AlphaFoldDB" id="A0AA88NZE0"/>
<dbReference type="InterPro" id="IPR014031">
    <property type="entry name" value="Ketoacyl_synth_C"/>
</dbReference>
<dbReference type="Proteomes" id="UP001187343">
    <property type="component" value="Unassembled WGS sequence"/>
</dbReference>
<evidence type="ECO:0000313" key="7">
    <source>
        <dbReference type="EMBL" id="KAK2870595.1"/>
    </source>
</evidence>
<dbReference type="InterPro" id="IPR050091">
    <property type="entry name" value="PKS_NRPS_Biosynth_Enz"/>
</dbReference>
<dbReference type="GO" id="GO:0006633">
    <property type="term" value="P:fatty acid biosynthetic process"/>
    <property type="evidence" value="ECO:0007669"/>
    <property type="project" value="InterPro"/>
</dbReference>
<proteinExistence type="inferred from homology"/>
<comment type="similarity">
    <text evidence="4">Belongs to the RMDN family.</text>
</comment>